<dbReference type="PANTHER" id="PTHR21580:SF57">
    <property type="entry name" value="OUTER DENSE FIBER OF SPERM TAILS 3-LIKE 2-RELATED"/>
    <property type="match status" value="1"/>
</dbReference>
<feature type="region of interest" description="Disordered" evidence="1">
    <location>
        <begin position="1"/>
        <end position="29"/>
    </location>
</feature>
<dbReference type="OrthoDB" id="429991at2759"/>
<dbReference type="Pfam" id="PF07004">
    <property type="entry name" value="SHIPPO-rpt"/>
    <property type="match status" value="4"/>
</dbReference>
<dbReference type="InterPro" id="IPR010736">
    <property type="entry name" value="SHIPPO-rpt"/>
</dbReference>
<accession>A0A8J6B3R7</accession>
<dbReference type="InterPro" id="IPR051291">
    <property type="entry name" value="CIMAP"/>
</dbReference>
<evidence type="ECO:0000256" key="1">
    <source>
        <dbReference type="SAM" id="MobiDB-lite"/>
    </source>
</evidence>
<organism evidence="2 3">
    <name type="scientific">Eleutherodactylus coqui</name>
    <name type="common">Puerto Rican coqui</name>
    <dbReference type="NCBI Taxonomy" id="57060"/>
    <lineage>
        <taxon>Eukaryota</taxon>
        <taxon>Metazoa</taxon>
        <taxon>Chordata</taxon>
        <taxon>Craniata</taxon>
        <taxon>Vertebrata</taxon>
        <taxon>Euteleostomi</taxon>
        <taxon>Amphibia</taxon>
        <taxon>Batrachia</taxon>
        <taxon>Anura</taxon>
        <taxon>Neobatrachia</taxon>
        <taxon>Hyloidea</taxon>
        <taxon>Eleutherodactylidae</taxon>
        <taxon>Eleutherodactylinae</taxon>
        <taxon>Eleutherodactylus</taxon>
        <taxon>Eleutherodactylus</taxon>
    </lineage>
</organism>
<dbReference type="GO" id="GO:0005856">
    <property type="term" value="C:cytoskeleton"/>
    <property type="evidence" value="ECO:0007669"/>
    <property type="project" value="TreeGrafter"/>
</dbReference>
<feature type="region of interest" description="Disordered" evidence="1">
    <location>
        <begin position="65"/>
        <end position="96"/>
    </location>
</feature>
<comment type="caution">
    <text evidence="2">The sequence shown here is derived from an EMBL/GenBank/DDBJ whole genome shotgun (WGS) entry which is preliminary data.</text>
</comment>
<keyword evidence="3" id="KW-1185">Reference proteome</keyword>
<gene>
    <name evidence="2" type="ORF">GDO78_013731</name>
</gene>
<proteinExistence type="predicted"/>
<name>A0A8J6B3R7_ELECQ</name>
<reference evidence="2" key="1">
    <citation type="thesis" date="2020" institute="ProQuest LLC" country="789 East Eisenhower Parkway, Ann Arbor, MI, USA">
        <title>Comparative Genomics and Chromosome Evolution.</title>
        <authorList>
            <person name="Mudd A.B."/>
        </authorList>
    </citation>
    <scope>NUCLEOTIDE SEQUENCE</scope>
    <source>
        <strain evidence="2">HN-11 Male</strain>
        <tissue evidence="2">Kidney and liver</tissue>
    </source>
</reference>
<sequence>EMVPGPGVYRPEKCLLPSHRKPPSYSLSSRTRYRTVDQVPAPNTYSLPPVVGPHVPVKVSAPAFSLSGRTHHGGHSEDLAQTPGPAHYNQADNSSYMRRGPAYSMLGRHQTSKVEFVTPGPGAHSPEKATYHKKKAPAYSMGIRHSEYTTPLIIEVPN</sequence>
<feature type="non-terminal residue" evidence="2">
    <location>
        <position position="1"/>
    </location>
</feature>
<dbReference type="PANTHER" id="PTHR21580">
    <property type="entry name" value="SHIPPO-1-RELATED"/>
    <property type="match status" value="1"/>
</dbReference>
<protein>
    <submittedName>
        <fullName evidence="2">Uncharacterized protein</fullName>
    </submittedName>
</protein>
<dbReference type="Proteomes" id="UP000770717">
    <property type="component" value="Unassembled WGS sequence"/>
</dbReference>
<dbReference type="EMBL" id="WNTK01010314">
    <property type="protein sequence ID" value="KAG9462614.1"/>
    <property type="molecule type" value="Genomic_DNA"/>
</dbReference>
<evidence type="ECO:0000313" key="3">
    <source>
        <dbReference type="Proteomes" id="UP000770717"/>
    </source>
</evidence>
<dbReference type="AlphaFoldDB" id="A0A8J6B3R7"/>
<evidence type="ECO:0000313" key="2">
    <source>
        <dbReference type="EMBL" id="KAG9462614.1"/>
    </source>
</evidence>